<dbReference type="EMBL" id="MU251460">
    <property type="protein sequence ID" value="KAG9234527.1"/>
    <property type="molecule type" value="Genomic_DNA"/>
</dbReference>
<gene>
    <name evidence="2" type="ORF">BJ875DRAFT_376245</name>
</gene>
<reference evidence="2" key="1">
    <citation type="journal article" date="2021" name="IMA Fungus">
        <title>Genomic characterization of three marine fungi, including Emericellopsis atlantica sp. nov. with signatures of a generalist lifestyle and marine biomass degradation.</title>
        <authorList>
            <person name="Hagestad O.C."/>
            <person name="Hou L."/>
            <person name="Andersen J.H."/>
            <person name="Hansen E.H."/>
            <person name="Altermark B."/>
            <person name="Li C."/>
            <person name="Kuhnert E."/>
            <person name="Cox R.J."/>
            <person name="Crous P.W."/>
            <person name="Spatafora J.W."/>
            <person name="Lail K."/>
            <person name="Amirebrahimi M."/>
            <person name="Lipzen A."/>
            <person name="Pangilinan J."/>
            <person name="Andreopoulos W."/>
            <person name="Hayes R.D."/>
            <person name="Ng V."/>
            <person name="Grigoriev I.V."/>
            <person name="Jackson S.A."/>
            <person name="Sutton T.D.S."/>
            <person name="Dobson A.D.W."/>
            <person name="Rama T."/>
        </authorList>
    </citation>
    <scope>NUCLEOTIDE SEQUENCE</scope>
    <source>
        <strain evidence="2">TRa018bII</strain>
    </source>
</reference>
<accession>A0A9P7YJV6</accession>
<feature type="domain" description="DUF7924" evidence="1">
    <location>
        <begin position="25"/>
        <end position="67"/>
    </location>
</feature>
<dbReference type="OrthoDB" id="5132737at2759"/>
<protein>
    <recommendedName>
        <fullName evidence="1">DUF7924 domain-containing protein</fullName>
    </recommendedName>
</protein>
<evidence type="ECO:0000313" key="2">
    <source>
        <dbReference type="EMBL" id="KAG9234527.1"/>
    </source>
</evidence>
<dbReference type="AlphaFoldDB" id="A0A9P7YJV6"/>
<dbReference type="InterPro" id="IPR057684">
    <property type="entry name" value="DUF7924"/>
</dbReference>
<proteinExistence type="predicted"/>
<evidence type="ECO:0000313" key="3">
    <source>
        <dbReference type="Proteomes" id="UP000824998"/>
    </source>
</evidence>
<name>A0A9P7YJV6_9HELO</name>
<keyword evidence="3" id="KW-1185">Reference proteome</keyword>
<evidence type="ECO:0000259" key="1">
    <source>
        <dbReference type="Pfam" id="PF25545"/>
    </source>
</evidence>
<dbReference type="Proteomes" id="UP000824998">
    <property type="component" value="Unassembled WGS sequence"/>
</dbReference>
<feature type="non-terminal residue" evidence="2">
    <location>
        <position position="1"/>
    </location>
</feature>
<comment type="caution">
    <text evidence="2">The sequence shown here is derived from an EMBL/GenBank/DDBJ whole genome shotgun (WGS) entry which is preliminary data.</text>
</comment>
<dbReference type="Pfam" id="PF25545">
    <property type="entry name" value="DUF7924"/>
    <property type="match status" value="1"/>
</dbReference>
<organism evidence="2 3">
    <name type="scientific">Amylocarpus encephaloides</name>
    <dbReference type="NCBI Taxonomy" id="45428"/>
    <lineage>
        <taxon>Eukaryota</taxon>
        <taxon>Fungi</taxon>
        <taxon>Dikarya</taxon>
        <taxon>Ascomycota</taxon>
        <taxon>Pezizomycotina</taxon>
        <taxon>Leotiomycetes</taxon>
        <taxon>Helotiales</taxon>
        <taxon>Helotiales incertae sedis</taxon>
        <taxon>Amylocarpus</taxon>
    </lineage>
</organism>
<sequence length="68" mass="7744">LCKSQLEAEQRLPQDSLSRDDRLCTCEGRRSENEARVVRDISPLLVPSVEVRCAHGNKHLEAMMDHVD</sequence>